<evidence type="ECO:0000313" key="7">
    <source>
        <dbReference type="Proteomes" id="UP000799538"/>
    </source>
</evidence>
<comment type="similarity">
    <text evidence="1">Belongs to the zinc-containing alcohol dehydrogenase family.</text>
</comment>
<gene>
    <name evidence="6" type="ORF">BDZ85DRAFT_222487</name>
</gene>
<protein>
    <submittedName>
        <fullName evidence="6">Quinone oxidoreductase</fullName>
    </submittedName>
</protein>
<dbReference type="Gene3D" id="3.40.50.720">
    <property type="entry name" value="NAD(P)-binding Rossmann-like Domain"/>
    <property type="match status" value="1"/>
</dbReference>
<organism evidence="6 7">
    <name type="scientific">Elsinoe ampelina</name>
    <dbReference type="NCBI Taxonomy" id="302913"/>
    <lineage>
        <taxon>Eukaryota</taxon>
        <taxon>Fungi</taxon>
        <taxon>Dikarya</taxon>
        <taxon>Ascomycota</taxon>
        <taxon>Pezizomycotina</taxon>
        <taxon>Dothideomycetes</taxon>
        <taxon>Dothideomycetidae</taxon>
        <taxon>Myriangiales</taxon>
        <taxon>Elsinoaceae</taxon>
        <taxon>Elsinoe</taxon>
    </lineage>
</organism>
<dbReference type="OrthoDB" id="201656at2759"/>
<evidence type="ECO:0000313" key="6">
    <source>
        <dbReference type="EMBL" id="KAF2221199.1"/>
    </source>
</evidence>
<evidence type="ECO:0000256" key="4">
    <source>
        <dbReference type="SAM" id="MobiDB-lite"/>
    </source>
</evidence>
<dbReference type="InterPro" id="IPR013154">
    <property type="entry name" value="ADH-like_N"/>
</dbReference>
<accession>A0A6A6G6H9</accession>
<keyword evidence="3" id="KW-0560">Oxidoreductase</keyword>
<dbReference type="Proteomes" id="UP000799538">
    <property type="component" value="Unassembled WGS sequence"/>
</dbReference>
<evidence type="ECO:0000259" key="5">
    <source>
        <dbReference type="Pfam" id="PF08240"/>
    </source>
</evidence>
<dbReference type="PANTHER" id="PTHR45348:SF2">
    <property type="entry name" value="ZINC-TYPE ALCOHOL DEHYDROGENASE-LIKE PROTEIN C2E1P3.01"/>
    <property type="match status" value="1"/>
</dbReference>
<reference evidence="7" key="1">
    <citation type="journal article" date="2020" name="Stud. Mycol.">
        <title>101 Dothideomycetes genomes: A test case for predicting lifestyles and emergence of pathogens.</title>
        <authorList>
            <person name="Haridas S."/>
            <person name="Albert R."/>
            <person name="Binder M."/>
            <person name="Bloem J."/>
            <person name="LaButti K."/>
            <person name="Salamov A."/>
            <person name="Andreopoulos B."/>
            <person name="Baker S."/>
            <person name="Barry K."/>
            <person name="Bills G."/>
            <person name="Bluhm B."/>
            <person name="Cannon C."/>
            <person name="Castanera R."/>
            <person name="Culley D."/>
            <person name="Daum C."/>
            <person name="Ezra D."/>
            <person name="Gonzalez J."/>
            <person name="Henrissat B."/>
            <person name="Kuo A."/>
            <person name="Liang C."/>
            <person name="Lipzen A."/>
            <person name="Lutzoni F."/>
            <person name="Magnuson J."/>
            <person name="Mondo S."/>
            <person name="Nolan M."/>
            <person name="Ohm R."/>
            <person name="Pangilinan J."/>
            <person name="Park H.-J."/>
            <person name="Ramirez L."/>
            <person name="Alfaro M."/>
            <person name="Sun H."/>
            <person name="Tritt A."/>
            <person name="Yoshinaga Y."/>
            <person name="Zwiers L.-H."/>
            <person name="Turgeon B."/>
            <person name="Goodwin S."/>
            <person name="Spatafora J."/>
            <person name="Crous P."/>
            <person name="Grigoriev I."/>
        </authorList>
    </citation>
    <scope>NUCLEOTIDE SEQUENCE [LARGE SCALE GENOMIC DNA]</scope>
    <source>
        <strain evidence="7">CECT 20119</strain>
    </source>
</reference>
<dbReference type="InterPro" id="IPR036291">
    <property type="entry name" value="NAD(P)-bd_dom_sf"/>
</dbReference>
<dbReference type="InterPro" id="IPR011032">
    <property type="entry name" value="GroES-like_sf"/>
</dbReference>
<evidence type="ECO:0000256" key="3">
    <source>
        <dbReference type="ARBA" id="ARBA00023002"/>
    </source>
</evidence>
<dbReference type="SUPFAM" id="SSF51735">
    <property type="entry name" value="NAD(P)-binding Rossmann-fold domains"/>
    <property type="match status" value="1"/>
</dbReference>
<dbReference type="SUPFAM" id="SSF50129">
    <property type="entry name" value="GroES-like"/>
    <property type="match status" value="1"/>
</dbReference>
<keyword evidence="7" id="KW-1185">Reference proteome</keyword>
<dbReference type="GO" id="GO:0016651">
    <property type="term" value="F:oxidoreductase activity, acting on NAD(P)H"/>
    <property type="evidence" value="ECO:0007669"/>
    <property type="project" value="InterPro"/>
</dbReference>
<dbReference type="InterPro" id="IPR047122">
    <property type="entry name" value="Trans-enoyl_RdTase-like"/>
</dbReference>
<proteinExistence type="inferred from homology"/>
<dbReference type="Pfam" id="PF08240">
    <property type="entry name" value="ADH_N"/>
    <property type="match status" value="1"/>
</dbReference>
<dbReference type="PANTHER" id="PTHR45348">
    <property type="entry name" value="HYPOTHETICAL OXIDOREDUCTASE (EUROFUNG)"/>
    <property type="match status" value="1"/>
</dbReference>
<sequence length="402" mass="43581">MASIPQTQRVLSLPAIRQKYVLEHDQSIPAIQHEHEVLVKTEVIGLNPIDWKAPDYGFGIPVLPYIPGRELVGHVTVPASTNKRLKLGDRVALISTDYRDLRKATYQEYAISSHFNLVRLPQSVPSEQGAAIGVAFVTGALALGVCTGLDFSPISGGPDLVNLVRRIDSARLPKDVREECVEGISSYDRPREGDWLAIWGGSSTCAFIINQLARLAGLRTIIVLDVRKHANTLATDPAFKADFVVDSHDPERAIEIVRSVTGGSLRFAIDVVGKTTSEYLAQCLQSHDAKANGVTDPTPPGTPPSDAADKTSEIRGSHLTGLTGLPKHVTGAHHHSVPVKLFHEVPEVGEALVLWLERLLKESLVVPPRILGVVDGLEGVNDGLDRMRKGEISGGRLVARIR</sequence>
<dbReference type="Gene3D" id="3.90.180.10">
    <property type="entry name" value="Medium-chain alcohol dehydrogenases, catalytic domain"/>
    <property type="match status" value="1"/>
</dbReference>
<dbReference type="EMBL" id="ML992511">
    <property type="protein sequence ID" value="KAF2221199.1"/>
    <property type="molecule type" value="Genomic_DNA"/>
</dbReference>
<evidence type="ECO:0000256" key="2">
    <source>
        <dbReference type="ARBA" id="ARBA00011245"/>
    </source>
</evidence>
<dbReference type="AlphaFoldDB" id="A0A6A6G6H9"/>
<feature type="domain" description="Alcohol dehydrogenase-like N-terminal" evidence="5">
    <location>
        <begin position="34"/>
        <end position="121"/>
    </location>
</feature>
<comment type="subunit">
    <text evidence="2">Monomer.</text>
</comment>
<name>A0A6A6G6H9_9PEZI</name>
<feature type="region of interest" description="Disordered" evidence="4">
    <location>
        <begin position="290"/>
        <end position="311"/>
    </location>
</feature>
<evidence type="ECO:0000256" key="1">
    <source>
        <dbReference type="ARBA" id="ARBA00008072"/>
    </source>
</evidence>
<dbReference type="CDD" id="cd08249">
    <property type="entry name" value="enoyl_reductase_like"/>
    <property type="match status" value="1"/>
</dbReference>